<name>A0A7K9M071_OCETE</name>
<keyword evidence="3 9" id="KW-0403">Intermediate filament</keyword>
<feature type="non-terminal residue" evidence="14">
    <location>
        <position position="1"/>
    </location>
</feature>
<reference evidence="14 15" key="1">
    <citation type="submission" date="2019-09" db="EMBL/GenBank/DDBJ databases">
        <title>Bird 10,000 Genomes (B10K) Project - Family phase.</title>
        <authorList>
            <person name="Zhang G."/>
        </authorList>
    </citation>
    <scope>NUCLEOTIDE SEQUENCE [LARGE SCALE GENOMIC DNA]</scope>
    <source>
        <strain evidence="14">B10K-DU-001-32</strain>
        <tissue evidence="14">Muscle</tissue>
    </source>
</reference>
<feature type="coiled-coil region" evidence="10">
    <location>
        <begin position="5"/>
        <end position="98"/>
    </location>
</feature>
<keyword evidence="5" id="KW-0539">Nucleus</keyword>
<evidence type="ECO:0000259" key="13">
    <source>
        <dbReference type="PROSITE" id="PS51842"/>
    </source>
</evidence>
<evidence type="ECO:0000256" key="10">
    <source>
        <dbReference type="SAM" id="Coils"/>
    </source>
</evidence>
<dbReference type="InterPro" id="IPR018039">
    <property type="entry name" value="IF_conserved"/>
</dbReference>
<dbReference type="Pfam" id="PF00038">
    <property type="entry name" value="Filament"/>
    <property type="match status" value="1"/>
</dbReference>
<evidence type="ECO:0000256" key="1">
    <source>
        <dbReference type="ARBA" id="ARBA00022481"/>
    </source>
</evidence>
<keyword evidence="2" id="KW-0597">Phosphoprotein</keyword>
<dbReference type="OrthoDB" id="102442at2759"/>
<comment type="subcellular location">
    <subcellularLocation>
        <location evidence="8">Nucleus lamina</location>
    </subcellularLocation>
</comment>
<evidence type="ECO:0000256" key="11">
    <source>
        <dbReference type="SAM" id="MobiDB-lite"/>
    </source>
</evidence>
<evidence type="ECO:0000313" key="14">
    <source>
        <dbReference type="EMBL" id="NXH68223.1"/>
    </source>
</evidence>
<dbReference type="GO" id="GO:0051664">
    <property type="term" value="P:nuclear pore localization"/>
    <property type="evidence" value="ECO:0007669"/>
    <property type="project" value="TreeGrafter"/>
</dbReference>
<gene>
    <name evidence="14" type="primary">Lmnb1</name>
    <name evidence="14" type="ORF">HYDTET_R11682</name>
</gene>
<dbReference type="GO" id="GO:0090435">
    <property type="term" value="P:protein localization to nuclear envelope"/>
    <property type="evidence" value="ECO:0007669"/>
    <property type="project" value="TreeGrafter"/>
</dbReference>
<dbReference type="SUPFAM" id="SSF74853">
    <property type="entry name" value="Lamin A/C globular tail domain"/>
    <property type="match status" value="1"/>
</dbReference>
<evidence type="ECO:0000256" key="9">
    <source>
        <dbReference type="RuleBase" id="RU000685"/>
    </source>
</evidence>
<keyword evidence="7" id="KW-0636">Prenylation</keyword>
<keyword evidence="6" id="KW-0449">Lipoprotein</keyword>
<dbReference type="InterPro" id="IPR036415">
    <property type="entry name" value="Lamin_tail_dom_sf"/>
</dbReference>
<dbReference type="InterPro" id="IPR001322">
    <property type="entry name" value="Lamin_tail_dom"/>
</dbReference>
<evidence type="ECO:0000313" key="15">
    <source>
        <dbReference type="Proteomes" id="UP000527232"/>
    </source>
</evidence>
<sequence length="446" mass="50827">IYSSYARKESDLNGAQVKLQKFEAALNSKEVALASAVVIKKRLEGENENLKDQIIQLKTSLAAAKEQLANETLLKSLIEDLEFRKNMYEEEINEARRKHEVRLVEVDSGRQTEYEHKLCEIREQHDAQVKLYKEELQQTYNAKLENARLSSEMSNSAANTVREELNESRIRIDNLSSHITSLQKETRAWQDKVQELENDLAKERENCRKILSEKEKEMADKRNQMQERLNDYEQLLDVKLALDMEIGAYRKLLEGEEERLRVSPSPSSRVTVSRASSSHSVRTTRGKRKRTDAEESEASSSISISHLASATGNVSIEEIDVDGKFIRLKNTSEQDQPMGGWEMIRKAGDTSASYRYTSRYILKAGQTVTIWAADAGVTASPPSDLIWKNQNSWGTNENVEVVLKNSQGQEVAQRSTVFETTIREAAEEEIEQESAEAVEEEDLYDQ</sequence>
<dbReference type="Gene3D" id="2.60.40.1260">
    <property type="entry name" value="Lamin Tail domain"/>
    <property type="match status" value="1"/>
</dbReference>
<feature type="non-terminal residue" evidence="14">
    <location>
        <position position="446"/>
    </location>
</feature>
<dbReference type="SUPFAM" id="SSF64593">
    <property type="entry name" value="Intermediate filament protein, coiled coil region"/>
    <property type="match status" value="1"/>
</dbReference>
<feature type="domain" description="LTD" evidence="12">
    <location>
        <begin position="302"/>
        <end position="418"/>
    </location>
</feature>
<dbReference type="Pfam" id="PF00932">
    <property type="entry name" value="LTD"/>
    <property type="match status" value="1"/>
</dbReference>
<protein>
    <submittedName>
        <fullName evidence="14">LMNB1 protein</fullName>
    </submittedName>
</protein>
<comment type="caution">
    <text evidence="14">The sequence shown here is derived from an EMBL/GenBank/DDBJ whole genome shotgun (WGS) entry which is preliminary data.</text>
</comment>
<keyword evidence="1" id="KW-0488">Methylation</keyword>
<dbReference type="PROSITE" id="PS51841">
    <property type="entry name" value="LTD"/>
    <property type="match status" value="1"/>
</dbReference>
<keyword evidence="4 10" id="KW-0175">Coiled coil</keyword>
<evidence type="ECO:0000256" key="8">
    <source>
        <dbReference type="ARBA" id="ARBA00024186"/>
    </source>
</evidence>
<dbReference type="PROSITE" id="PS51842">
    <property type="entry name" value="IF_ROD_2"/>
    <property type="match status" value="1"/>
</dbReference>
<feature type="domain" description="IF rod" evidence="13">
    <location>
        <begin position="1"/>
        <end position="260"/>
    </location>
</feature>
<dbReference type="AlphaFoldDB" id="A0A7K9M071"/>
<evidence type="ECO:0000256" key="4">
    <source>
        <dbReference type="ARBA" id="ARBA00023054"/>
    </source>
</evidence>
<evidence type="ECO:0000256" key="3">
    <source>
        <dbReference type="ARBA" id="ARBA00022754"/>
    </source>
</evidence>
<evidence type="ECO:0000256" key="5">
    <source>
        <dbReference type="ARBA" id="ARBA00023242"/>
    </source>
</evidence>
<comment type="similarity">
    <text evidence="9">Belongs to the intermediate filament family.</text>
</comment>
<dbReference type="Proteomes" id="UP000527232">
    <property type="component" value="Unassembled WGS sequence"/>
</dbReference>
<evidence type="ECO:0000256" key="6">
    <source>
        <dbReference type="ARBA" id="ARBA00023288"/>
    </source>
</evidence>
<feature type="compositionally biased region" description="Low complexity" evidence="11">
    <location>
        <begin position="262"/>
        <end position="281"/>
    </location>
</feature>
<evidence type="ECO:0000256" key="2">
    <source>
        <dbReference type="ARBA" id="ARBA00022553"/>
    </source>
</evidence>
<dbReference type="GO" id="GO:0005882">
    <property type="term" value="C:intermediate filament"/>
    <property type="evidence" value="ECO:0007669"/>
    <property type="project" value="UniProtKB-KW"/>
</dbReference>
<dbReference type="PANTHER" id="PTHR45721:SF3">
    <property type="entry name" value="LAMIN-B1"/>
    <property type="match status" value="1"/>
</dbReference>
<dbReference type="GO" id="GO:0005200">
    <property type="term" value="F:structural constituent of cytoskeleton"/>
    <property type="evidence" value="ECO:0007669"/>
    <property type="project" value="TreeGrafter"/>
</dbReference>
<evidence type="ECO:0000256" key="7">
    <source>
        <dbReference type="ARBA" id="ARBA00023289"/>
    </source>
</evidence>
<evidence type="ECO:0000259" key="12">
    <source>
        <dbReference type="PROSITE" id="PS51841"/>
    </source>
</evidence>
<feature type="region of interest" description="Disordered" evidence="11">
    <location>
        <begin position="256"/>
        <end position="304"/>
    </location>
</feature>
<accession>A0A7K9M071</accession>
<keyword evidence="15" id="KW-1185">Reference proteome</keyword>
<organism evidence="14 15">
    <name type="scientific">Oceanodroma tethys</name>
    <name type="common">Wedge-rumped storm-petrel</name>
    <name type="synonym">Hydrobates tethys</name>
    <dbReference type="NCBI Taxonomy" id="79633"/>
    <lineage>
        <taxon>Eukaryota</taxon>
        <taxon>Metazoa</taxon>
        <taxon>Chordata</taxon>
        <taxon>Craniata</taxon>
        <taxon>Vertebrata</taxon>
        <taxon>Euteleostomi</taxon>
        <taxon>Archelosauria</taxon>
        <taxon>Archosauria</taxon>
        <taxon>Dinosauria</taxon>
        <taxon>Saurischia</taxon>
        <taxon>Theropoda</taxon>
        <taxon>Coelurosauria</taxon>
        <taxon>Aves</taxon>
        <taxon>Neognathae</taxon>
        <taxon>Neoaves</taxon>
        <taxon>Aequornithes</taxon>
        <taxon>Procellariiformes</taxon>
        <taxon>Hydrobatidae</taxon>
        <taxon>Oceanodroma</taxon>
    </lineage>
</organism>
<proteinExistence type="inferred from homology"/>
<dbReference type="GO" id="GO:0005652">
    <property type="term" value="C:nuclear lamina"/>
    <property type="evidence" value="ECO:0007669"/>
    <property type="project" value="UniProtKB-SubCell"/>
</dbReference>
<dbReference type="GO" id="GO:0006998">
    <property type="term" value="P:nuclear envelope organization"/>
    <property type="evidence" value="ECO:0007669"/>
    <property type="project" value="TreeGrafter"/>
</dbReference>
<dbReference type="SMART" id="SM01391">
    <property type="entry name" value="Filament"/>
    <property type="match status" value="1"/>
</dbReference>
<dbReference type="GO" id="GO:0007097">
    <property type="term" value="P:nuclear migration"/>
    <property type="evidence" value="ECO:0007669"/>
    <property type="project" value="TreeGrafter"/>
</dbReference>
<dbReference type="PROSITE" id="PS00226">
    <property type="entry name" value="IF_ROD_1"/>
    <property type="match status" value="1"/>
</dbReference>
<dbReference type="EMBL" id="VWZR01003718">
    <property type="protein sequence ID" value="NXH68223.1"/>
    <property type="molecule type" value="Genomic_DNA"/>
</dbReference>
<dbReference type="Gene3D" id="1.20.5.170">
    <property type="match status" value="1"/>
</dbReference>
<feature type="coiled-coil region" evidence="10">
    <location>
        <begin position="122"/>
        <end position="235"/>
    </location>
</feature>
<dbReference type="InterPro" id="IPR039008">
    <property type="entry name" value="IF_rod_dom"/>
</dbReference>
<dbReference type="GO" id="GO:0031507">
    <property type="term" value="P:heterochromatin formation"/>
    <property type="evidence" value="ECO:0007669"/>
    <property type="project" value="TreeGrafter"/>
</dbReference>
<dbReference type="PANTHER" id="PTHR45721">
    <property type="entry name" value="LAMIN DM0-RELATED"/>
    <property type="match status" value="1"/>
</dbReference>